<proteinExistence type="predicted"/>
<protein>
    <recommendedName>
        <fullName evidence="4">Secreted protein</fullName>
    </recommendedName>
</protein>
<accession>A0A6G1L1B6</accession>
<sequence length="135" mass="15003">MENRAARLTCAAVLSFSSCAATILQPSAAHDSSQTRPSHRIAQLINRQFAYRGRLPKLQSFSKVMFGVCHHGAACTARGAEGCPSLQVIYVYLGIVRKARAQSNRQKDRRRTEFLYLPRPTASGHVSHLFAPSRY</sequence>
<feature type="signal peptide" evidence="1">
    <location>
        <begin position="1"/>
        <end position="29"/>
    </location>
</feature>
<gene>
    <name evidence="2" type="ORF">EJ03DRAFT_330090</name>
</gene>
<dbReference type="PROSITE" id="PS51257">
    <property type="entry name" value="PROKAR_LIPOPROTEIN"/>
    <property type="match status" value="1"/>
</dbReference>
<feature type="chain" id="PRO_5026281510" description="Secreted protein" evidence="1">
    <location>
        <begin position="30"/>
        <end position="135"/>
    </location>
</feature>
<keyword evidence="1" id="KW-0732">Signal</keyword>
<dbReference type="AlphaFoldDB" id="A0A6G1L1B6"/>
<evidence type="ECO:0008006" key="4">
    <source>
        <dbReference type="Google" id="ProtNLM"/>
    </source>
</evidence>
<evidence type="ECO:0000313" key="3">
    <source>
        <dbReference type="Proteomes" id="UP000799436"/>
    </source>
</evidence>
<reference evidence="2" key="1">
    <citation type="journal article" date="2020" name="Stud. Mycol.">
        <title>101 Dothideomycetes genomes: a test case for predicting lifestyles and emergence of pathogens.</title>
        <authorList>
            <person name="Haridas S."/>
            <person name="Albert R."/>
            <person name="Binder M."/>
            <person name="Bloem J."/>
            <person name="Labutti K."/>
            <person name="Salamov A."/>
            <person name="Andreopoulos B."/>
            <person name="Baker S."/>
            <person name="Barry K."/>
            <person name="Bills G."/>
            <person name="Bluhm B."/>
            <person name="Cannon C."/>
            <person name="Castanera R."/>
            <person name="Culley D."/>
            <person name="Daum C."/>
            <person name="Ezra D."/>
            <person name="Gonzalez J."/>
            <person name="Henrissat B."/>
            <person name="Kuo A."/>
            <person name="Liang C."/>
            <person name="Lipzen A."/>
            <person name="Lutzoni F."/>
            <person name="Magnuson J."/>
            <person name="Mondo S."/>
            <person name="Nolan M."/>
            <person name="Ohm R."/>
            <person name="Pangilinan J."/>
            <person name="Park H.-J."/>
            <person name="Ramirez L."/>
            <person name="Alfaro M."/>
            <person name="Sun H."/>
            <person name="Tritt A."/>
            <person name="Yoshinaga Y."/>
            <person name="Zwiers L.-H."/>
            <person name="Turgeon B."/>
            <person name="Goodwin S."/>
            <person name="Spatafora J."/>
            <person name="Crous P."/>
            <person name="Grigoriev I."/>
        </authorList>
    </citation>
    <scope>NUCLEOTIDE SEQUENCE</scope>
    <source>
        <strain evidence="2">CBS 116005</strain>
    </source>
</reference>
<organism evidence="2 3">
    <name type="scientific">Teratosphaeria nubilosa</name>
    <dbReference type="NCBI Taxonomy" id="161662"/>
    <lineage>
        <taxon>Eukaryota</taxon>
        <taxon>Fungi</taxon>
        <taxon>Dikarya</taxon>
        <taxon>Ascomycota</taxon>
        <taxon>Pezizomycotina</taxon>
        <taxon>Dothideomycetes</taxon>
        <taxon>Dothideomycetidae</taxon>
        <taxon>Mycosphaerellales</taxon>
        <taxon>Teratosphaeriaceae</taxon>
        <taxon>Teratosphaeria</taxon>
    </lineage>
</organism>
<keyword evidence="3" id="KW-1185">Reference proteome</keyword>
<dbReference type="Proteomes" id="UP000799436">
    <property type="component" value="Unassembled WGS sequence"/>
</dbReference>
<evidence type="ECO:0000256" key="1">
    <source>
        <dbReference type="SAM" id="SignalP"/>
    </source>
</evidence>
<dbReference type="EMBL" id="ML995871">
    <property type="protein sequence ID" value="KAF2766480.1"/>
    <property type="molecule type" value="Genomic_DNA"/>
</dbReference>
<evidence type="ECO:0000313" key="2">
    <source>
        <dbReference type="EMBL" id="KAF2766480.1"/>
    </source>
</evidence>
<name>A0A6G1L1B6_9PEZI</name>